<dbReference type="Proteomes" id="UP000292544">
    <property type="component" value="Unassembled WGS sequence"/>
</dbReference>
<dbReference type="InterPro" id="IPR051218">
    <property type="entry name" value="Sec_MonoDiacylglyc_Lipase"/>
</dbReference>
<evidence type="ECO:0000313" key="3">
    <source>
        <dbReference type="Proteomes" id="UP000292544"/>
    </source>
</evidence>
<dbReference type="PANTHER" id="PTHR45856:SF24">
    <property type="entry name" value="FUNGAL LIPASE-LIKE DOMAIN-CONTAINING PROTEIN"/>
    <property type="match status" value="1"/>
</dbReference>
<comment type="caution">
    <text evidence="2">The sequence shown here is derived from an EMBL/GenBank/DDBJ whole genome shotgun (WGS) entry which is preliminary data.</text>
</comment>
<gene>
    <name evidence="2" type="ORF">EXY25_10880</name>
</gene>
<evidence type="ECO:0000259" key="1">
    <source>
        <dbReference type="Pfam" id="PF01764"/>
    </source>
</evidence>
<accession>A0ABY1WPH0</accession>
<dbReference type="RefSeq" id="WP_130566793.1">
    <property type="nucleotide sequence ID" value="NZ_SHLY01000003.1"/>
</dbReference>
<keyword evidence="3" id="KW-1185">Reference proteome</keyword>
<feature type="domain" description="Fungal lipase-type" evidence="1">
    <location>
        <begin position="83"/>
        <end position="212"/>
    </location>
</feature>
<dbReference type="InterPro" id="IPR002921">
    <property type="entry name" value="Fungal_lipase-type"/>
</dbReference>
<dbReference type="Pfam" id="PF01764">
    <property type="entry name" value="Lipase_3"/>
    <property type="match status" value="1"/>
</dbReference>
<dbReference type="PANTHER" id="PTHR45856">
    <property type="entry name" value="ALPHA/BETA-HYDROLASES SUPERFAMILY PROTEIN"/>
    <property type="match status" value="1"/>
</dbReference>
<evidence type="ECO:0000313" key="2">
    <source>
        <dbReference type="EMBL" id="TAA45852.1"/>
    </source>
</evidence>
<dbReference type="EMBL" id="SHLY01000003">
    <property type="protein sequence ID" value="TAA45852.1"/>
    <property type="molecule type" value="Genomic_DNA"/>
</dbReference>
<sequence length="383" mass="41763">MTMYQLTPLLAARAADYSYSSRQADAKRFHQNVPGELLREFDFEGGLVSGISGTVLDRMFDRRTGFAVIGQGRPNTPYDGHHIVAIRGTATLKDAVTDAHCGVTNAPNNHPCHAGFFRTFDSMAGSLEEYFLAAKRNTGPLKVHCVGHSLGGALANLTANMLTQPPYSAEVNLYTFGSPRVGVAAYPGATESSTKKIYRSTNGSDPVALVPVWPFRHAGSELCLDGACLINPMAHKMARYIQNAAVYQDYDQISNYSAALDPAPLRLKEQDRHQVQCSTLWEKRLFRALRTYIIDAGLSRLQMGVSAALTFYDVLAKQMEDTAKTSDTLAAQQRGLLACMLNFVGKSAVAVGDLSYKFIRSVFQMVLDKLASLAKTALGMLSD</sequence>
<dbReference type="InterPro" id="IPR029058">
    <property type="entry name" value="AB_hydrolase_fold"/>
</dbReference>
<proteinExistence type="predicted"/>
<name>A0ABY1WPH0_9GAMM</name>
<dbReference type="SUPFAM" id="SSF53474">
    <property type="entry name" value="alpha/beta-Hydrolases"/>
    <property type="match status" value="1"/>
</dbReference>
<dbReference type="CDD" id="cd00519">
    <property type="entry name" value="Lipase_3"/>
    <property type="match status" value="1"/>
</dbReference>
<organism evidence="2 3">
    <name type="scientific">Corallincola spongiicola</name>
    <dbReference type="NCBI Taxonomy" id="2520508"/>
    <lineage>
        <taxon>Bacteria</taxon>
        <taxon>Pseudomonadati</taxon>
        <taxon>Pseudomonadota</taxon>
        <taxon>Gammaproteobacteria</taxon>
        <taxon>Alteromonadales</taxon>
        <taxon>Psychromonadaceae</taxon>
        <taxon>Corallincola</taxon>
    </lineage>
</organism>
<protein>
    <submittedName>
        <fullName evidence="2">Lipase family protein</fullName>
    </submittedName>
</protein>
<reference evidence="3" key="1">
    <citation type="submission" date="2019-02" db="EMBL/GenBank/DDBJ databases">
        <title>Draft genome sequence of Muricauda sp. 176CP4-71.</title>
        <authorList>
            <person name="Park J.-S."/>
        </authorList>
    </citation>
    <scope>NUCLEOTIDE SEQUENCE [LARGE SCALE GENOMIC DNA]</scope>
    <source>
        <strain evidence="3">176GS2-150</strain>
    </source>
</reference>
<dbReference type="Gene3D" id="3.40.50.1820">
    <property type="entry name" value="alpha/beta hydrolase"/>
    <property type="match status" value="1"/>
</dbReference>